<evidence type="ECO:0000259" key="5">
    <source>
        <dbReference type="PROSITE" id="PS50887"/>
    </source>
</evidence>
<evidence type="ECO:0000313" key="6">
    <source>
        <dbReference type="EMBL" id="GGW75027.1"/>
    </source>
</evidence>
<dbReference type="EMBL" id="BMXP01000001">
    <property type="protein sequence ID" value="GGW75027.1"/>
    <property type="molecule type" value="Genomic_DNA"/>
</dbReference>
<dbReference type="InterPro" id="IPR043128">
    <property type="entry name" value="Rev_trsase/Diguanyl_cyclase"/>
</dbReference>
<feature type="transmembrane region" description="Helical" evidence="4">
    <location>
        <begin position="129"/>
        <end position="151"/>
    </location>
</feature>
<dbReference type="AlphaFoldDB" id="A0A918JD45"/>
<sequence>MSKLKRLFLTFINRGTHPQLDEDVNRRIMVVNLFSVVGVTITCLLGIRALTEASWILAALLLLSTLLFASAHIVQQTMKNQTGRLISMIVLLGCLMLLMAFLLVTGGVANTGPLWIYTVPPVTLFFAGFKRGLMIVCAFILLMVFILFSPHDALLLTVYSPEFKTRLLLSFMTITFLSAFYECSRETTYVRAVSLREEFEQQALHDQLTQLPNRRGAYAHIDQESRRIQRNGRPFSLVLADIDHFKSINDQFGHSVGDIILQRVARLFVDRLRAQDVVARWGGEEFLFILPDTPQASAAFVAEHLRTALEAQPIVINGHTHNVSASFGVCEFNQDAKLDRVLSLADTALYQAKRAGRNKVTTSSDLSD</sequence>
<feature type="transmembrane region" description="Helical" evidence="4">
    <location>
        <begin position="86"/>
        <end position="109"/>
    </location>
</feature>
<proteinExistence type="predicted"/>
<gene>
    <name evidence="6" type="ORF">GCM10007391_04020</name>
</gene>
<dbReference type="PROSITE" id="PS50887">
    <property type="entry name" value="GGDEF"/>
    <property type="match status" value="1"/>
</dbReference>
<dbReference type="PANTHER" id="PTHR45138">
    <property type="entry name" value="REGULATORY COMPONENTS OF SENSORY TRANSDUCTION SYSTEM"/>
    <property type="match status" value="1"/>
</dbReference>
<dbReference type="PANTHER" id="PTHR45138:SF9">
    <property type="entry name" value="DIGUANYLATE CYCLASE DGCM-RELATED"/>
    <property type="match status" value="1"/>
</dbReference>
<evidence type="ECO:0000256" key="2">
    <source>
        <dbReference type="ARBA" id="ARBA00012528"/>
    </source>
</evidence>
<dbReference type="SUPFAM" id="SSF55073">
    <property type="entry name" value="Nucleotide cyclase"/>
    <property type="match status" value="1"/>
</dbReference>
<comment type="catalytic activity">
    <reaction evidence="3">
        <text>2 GTP = 3',3'-c-di-GMP + 2 diphosphate</text>
        <dbReference type="Rhea" id="RHEA:24898"/>
        <dbReference type="ChEBI" id="CHEBI:33019"/>
        <dbReference type="ChEBI" id="CHEBI:37565"/>
        <dbReference type="ChEBI" id="CHEBI:58805"/>
        <dbReference type="EC" id="2.7.7.65"/>
    </reaction>
</comment>
<feature type="transmembrane region" description="Helical" evidence="4">
    <location>
        <begin position="53"/>
        <end position="74"/>
    </location>
</feature>
<keyword evidence="4" id="KW-1133">Transmembrane helix</keyword>
<feature type="transmembrane region" description="Helical" evidence="4">
    <location>
        <begin position="28"/>
        <end position="47"/>
    </location>
</feature>
<evidence type="ECO:0000313" key="7">
    <source>
        <dbReference type="Proteomes" id="UP000631300"/>
    </source>
</evidence>
<dbReference type="GO" id="GO:0052621">
    <property type="term" value="F:diguanylate cyclase activity"/>
    <property type="evidence" value="ECO:0007669"/>
    <property type="project" value="UniProtKB-EC"/>
</dbReference>
<dbReference type="InterPro" id="IPR048435">
    <property type="entry name" value="MASE6"/>
</dbReference>
<protein>
    <recommendedName>
        <fullName evidence="2">diguanylate cyclase</fullName>
        <ecNumber evidence="2">2.7.7.65</ecNumber>
    </recommendedName>
</protein>
<dbReference type="SMART" id="SM00267">
    <property type="entry name" value="GGDEF"/>
    <property type="match status" value="1"/>
</dbReference>
<dbReference type="NCBIfam" id="TIGR00254">
    <property type="entry name" value="GGDEF"/>
    <property type="match status" value="1"/>
</dbReference>
<dbReference type="InterPro" id="IPR050469">
    <property type="entry name" value="Diguanylate_Cyclase"/>
</dbReference>
<organism evidence="6 7">
    <name type="scientific">Alteromonas halophila</name>
    <dbReference type="NCBI Taxonomy" id="516698"/>
    <lineage>
        <taxon>Bacteria</taxon>
        <taxon>Pseudomonadati</taxon>
        <taxon>Pseudomonadota</taxon>
        <taxon>Gammaproteobacteria</taxon>
        <taxon>Alteromonadales</taxon>
        <taxon>Alteromonadaceae</taxon>
        <taxon>Alteromonas/Salinimonas group</taxon>
        <taxon>Alteromonas</taxon>
    </lineage>
</organism>
<dbReference type="Pfam" id="PF20966">
    <property type="entry name" value="MASE6"/>
    <property type="match status" value="1"/>
</dbReference>
<dbReference type="Pfam" id="PF00990">
    <property type="entry name" value="GGDEF"/>
    <property type="match status" value="1"/>
</dbReference>
<evidence type="ECO:0000256" key="4">
    <source>
        <dbReference type="SAM" id="Phobius"/>
    </source>
</evidence>
<accession>A0A918JD45</accession>
<keyword evidence="4" id="KW-0812">Transmembrane</keyword>
<dbReference type="Proteomes" id="UP000631300">
    <property type="component" value="Unassembled WGS sequence"/>
</dbReference>
<dbReference type="EC" id="2.7.7.65" evidence="2"/>
<keyword evidence="7" id="KW-1185">Reference proteome</keyword>
<keyword evidence="4" id="KW-0472">Membrane</keyword>
<reference evidence="6" key="1">
    <citation type="journal article" date="2014" name="Int. J. Syst. Evol. Microbiol.">
        <title>Complete genome sequence of Corynebacterium casei LMG S-19264T (=DSM 44701T), isolated from a smear-ripened cheese.</title>
        <authorList>
            <consortium name="US DOE Joint Genome Institute (JGI-PGF)"/>
            <person name="Walter F."/>
            <person name="Albersmeier A."/>
            <person name="Kalinowski J."/>
            <person name="Ruckert C."/>
        </authorList>
    </citation>
    <scope>NUCLEOTIDE SEQUENCE</scope>
    <source>
        <strain evidence="6">KCTC 22164</strain>
    </source>
</reference>
<dbReference type="InterPro" id="IPR029787">
    <property type="entry name" value="Nucleotide_cyclase"/>
</dbReference>
<dbReference type="InterPro" id="IPR000160">
    <property type="entry name" value="GGDEF_dom"/>
</dbReference>
<name>A0A918JD45_9ALTE</name>
<dbReference type="CDD" id="cd01949">
    <property type="entry name" value="GGDEF"/>
    <property type="match status" value="1"/>
</dbReference>
<comment type="caution">
    <text evidence="6">The sequence shown here is derived from an EMBL/GenBank/DDBJ whole genome shotgun (WGS) entry which is preliminary data.</text>
</comment>
<evidence type="ECO:0000256" key="3">
    <source>
        <dbReference type="ARBA" id="ARBA00034247"/>
    </source>
</evidence>
<dbReference type="Gene3D" id="3.30.70.270">
    <property type="match status" value="1"/>
</dbReference>
<reference evidence="6" key="2">
    <citation type="submission" date="2020-09" db="EMBL/GenBank/DDBJ databases">
        <authorList>
            <person name="Sun Q."/>
            <person name="Kim S."/>
        </authorList>
    </citation>
    <scope>NUCLEOTIDE SEQUENCE</scope>
    <source>
        <strain evidence="6">KCTC 22164</strain>
    </source>
</reference>
<comment type="cofactor">
    <cofactor evidence="1">
        <name>Mg(2+)</name>
        <dbReference type="ChEBI" id="CHEBI:18420"/>
    </cofactor>
</comment>
<feature type="domain" description="GGDEF" evidence="5">
    <location>
        <begin position="233"/>
        <end position="365"/>
    </location>
</feature>
<evidence type="ECO:0000256" key="1">
    <source>
        <dbReference type="ARBA" id="ARBA00001946"/>
    </source>
</evidence>
<dbReference type="RefSeq" id="WP_189403411.1">
    <property type="nucleotide sequence ID" value="NZ_BMXP01000001.1"/>
</dbReference>
<dbReference type="FunFam" id="3.30.70.270:FF:000001">
    <property type="entry name" value="Diguanylate cyclase domain protein"/>
    <property type="match status" value="1"/>
</dbReference>